<reference evidence="1 2" key="1">
    <citation type="submission" date="2020-10" db="EMBL/GenBank/DDBJ databases">
        <title>Phylogeny of dyella-like bacteria.</title>
        <authorList>
            <person name="Fu J."/>
        </authorList>
    </citation>
    <scope>NUCLEOTIDE SEQUENCE [LARGE SCALE GENOMIC DNA]</scope>
    <source>
        <strain evidence="1 2">BB4</strain>
    </source>
</reference>
<organism evidence="1 2">
    <name type="scientific">Dyella koreensis</name>
    <dbReference type="NCBI Taxonomy" id="311235"/>
    <lineage>
        <taxon>Bacteria</taxon>
        <taxon>Pseudomonadati</taxon>
        <taxon>Pseudomonadota</taxon>
        <taxon>Gammaproteobacteria</taxon>
        <taxon>Lysobacterales</taxon>
        <taxon>Rhodanobacteraceae</taxon>
        <taxon>Dyella</taxon>
    </lineage>
</organism>
<proteinExistence type="predicted"/>
<dbReference type="EMBL" id="JADIKD010000012">
    <property type="protein sequence ID" value="MFK2918754.1"/>
    <property type="molecule type" value="Genomic_DNA"/>
</dbReference>
<dbReference type="Proteomes" id="UP001620408">
    <property type="component" value="Unassembled WGS sequence"/>
</dbReference>
<keyword evidence="2" id="KW-1185">Reference proteome</keyword>
<sequence length="89" mass="9803">MSHNTSNSRASLAYPVYRGMGDGPVALLFAIPRARSESTGDHTKILLTTNNGRLGTPDAETNKHATAAIPRWWQPYLTVLRRLAQQDKA</sequence>
<protein>
    <submittedName>
        <fullName evidence="1">Uncharacterized protein</fullName>
    </submittedName>
</protein>
<dbReference type="RefSeq" id="WP_379983630.1">
    <property type="nucleotide sequence ID" value="NZ_JADIKD010000012.1"/>
</dbReference>
<name>A0ABW8KBD4_9GAMM</name>
<evidence type="ECO:0000313" key="2">
    <source>
        <dbReference type="Proteomes" id="UP001620408"/>
    </source>
</evidence>
<comment type="caution">
    <text evidence="1">The sequence shown here is derived from an EMBL/GenBank/DDBJ whole genome shotgun (WGS) entry which is preliminary data.</text>
</comment>
<gene>
    <name evidence="1" type="ORF">ISS97_15895</name>
</gene>
<accession>A0ABW8KBD4</accession>
<evidence type="ECO:0000313" key="1">
    <source>
        <dbReference type="EMBL" id="MFK2918754.1"/>
    </source>
</evidence>